<dbReference type="SUPFAM" id="SSF88946">
    <property type="entry name" value="Sigma2 domain of RNA polymerase sigma factors"/>
    <property type="match status" value="1"/>
</dbReference>
<sequence>MFLIGKEYAAYDDAFEAPFLRFIPQTERAALVEKPSAQPDAPEEIDWAAESANLFAELLRESHRDLFVFIYALVQNRADAEDVYQQTTMVLWSKFAEFKPGTNFAAWATRVAHLTARHFIRSRRRQHLYFSDEILDSLREVYRPQGPEHHATRMEALAICMEKLPPRDRSLINRCYAGNNDVAEIAVTESRTVASIYQAIYRIRKNLFGCVQRTLATENR</sequence>
<gene>
    <name evidence="7" type="ORF">PLANPX_3428</name>
</gene>
<feature type="domain" description="RNA polymerase sigma-70 region 2" evidence="5">
    <location>
        <begin position="59"/>
        <end position="125"/>
    </location>
</feature>
<keyword evidence="8" id="KW-1185">Reference proteome</keyword>
<protein>
    <submittedName>
        <fullName evidence="7">Uncharacterized protein</fullName>
    </submittedName>
</protein>
<evidence type="ECO:0000256" key="4">
    <source>
        <dbReference type="ARBA" id="ARBA00023163"/>
    </source>
</evidence>
<dbReference type="GO" id="GO:0003677">
    <property type="term" value="F:DNA binding"/>
    <property type="evidence" value="ECO:0007669"/>
    <property type="project" value="InterPro"/>
</dbReference>
<evidence type="ECO:0000256" key="3">
    <source>
        <dbReference type="ARBA" id="ARBA00023082"/>
    </source>
</evidence>
<dbReference type="InterPro" id="IPR036388">
    <property type="entry name" value="WH-like_DNA-bd_sf"/>
</dbReference>
<evidence type="ECO:0000259" key="6">
    <source>
        <dbReference type="Pfam" id="PF08281"/>
    </source>
</evidence>
<dbReference type="EMBL" id="AP021861">
    <property type="protein sequence ID" value="BBO33816.1"/>
    <property type="molecule type" value="Genomic_DNA"/>
</dbReference>
<dbReference type="InterPro" id="IPR039425">
    <property type="entry name" value="RNA_pol_sigma-70-like"/>
</dbReference>
<evidence type="ECO:0000256" key="1">
    <source>
        <dbReference type="ARBA" id="ARBA00010641"/>
    </source>
</evidence>
<dbReference type="InterPro" id="IPR013325">
    <property type="entry name" value="RNA_pol_sigma_r2"/>
</dbReference>
<keyword evidence="2" id="KW-0805">Transcription regulation</keyword>
<dbReference type="RefSeq" id="WP_152099508.1">
    <property type="nucleotide sequence ID" value="NZ_AP021861.1"/>
</dbReference>
<evidence type="ECO:0000313" key="8">
    <source>
        <dbReference type="Proteomes" id="UP000326837"/>
    </source>
</evidence>
<dbReference type="PANTHER" id="PTHR43133:SF51">
    <property type="entry name" value="RNA POLYMERASE SIGMA FACTOR"/>
    <property type="match status" value="1"/>
</dbReference>
<evidence type="ECO:0000313" key="7">
    <source>
        <dbReference type="EMBL" id="BBO33816.1"/>
    </source>
</evidence>
<dbReference type="Gene3D" id="1.10.1740.10">
    <property type="match status" value="1"/>
</dbReference>
<dbReference type="Pfam" id="PF08281">
    <property type="entry name" value="Sigma70_r4_2"/>
    <property type="match status" value="1"/>
</dbReference>
<dbReference type="InterPro" id="IPR007627">
    <property type="entry name" value="RNA_pol_sigma70_r2"/>
</dbReference>
<comment type="similarity">
    <text evidence="1">Belongs to the sigma-70 factor family. ECF subfamily.</text>
</comment>
<dbReference type="Proteomes" id="UP000326837">
    <property type="component" value="Chromosome"/>
</dbReference>
<dbReference type="InterPro" id="IPR014284">
    <property type="entry name" value="RNA_pol_sigma-70_dom"/>
</dbReference>
<dbReference type="PANTHER" id="PTHR43133">
    <property type="entry name" value="RNA POLYMERASE ECF-TYPE SIGMA FACTO"/>
    <property type="match status" value="1"/>
</dbReference>
<evidence type="ECO:0000259" key="5">
    <source>
        <dbReference type="Pfam" id="PF04542"/>
    </source>
</evidence>
<reference evidence="8" key="1">
    <citation type="submission" date="2019-10" db="EMBL/GenBank/DDBJ databases">
        <title>Lacipirellula parvula gen. nov., sp. nov., representing a lineage of planctomycetes widespread in freshwater anoxic habitats, and description of the family Lacipirellulaceae.</title>
        <authorList>
            <person name="Dedysh S.N."/>
            <person name="Kulichevskaya I.S."/>
            <person name="Beletsky A.V."/>
            <person name="Rakitin A.L."/>
            <person name="Mardanov A.V."/>
            <person name="Ivanova A.A."/>
            <person name="Saltykova V.X."/>
            <person name="Rijpstra W.I.C."/>
            <person name="Sinninghe Damste J.S."/>
            <person name="Ravin N.V."/>
        </authorList>
    </citation>
    <scope>NUCLEOTIDE SEQUENCE [LARGE SCALE GENOMIC DNA]</scope>
    <source>
        <strain evidence="8">PX69</strain>
    </source>
</reference>
<proteinExistence type="inferred from homology"/>
<dbReference type="GO" id="GO:0006352">
    <property type="term" value="P:DNA-templated transcription initiation"/>
    <property type="evidence" value="ECO:0007669"/>
    <property type="project" value="InterPro"/>
</dbReference>
<dbReference type="AlphaFoldDB" id="A0A5K7XHR0"/>
<dbReference type="NCBIfam" id="TIGR02989">
    <property type="entry name" value="Sig-70_gvs1"/>
    <property type="match status" value="1"/>
</dbReference>
<name>A0A5K7XHR0_9BACT</name>
<feature type="domain" description="RNA polymerase sigma factor 70 region 4 type 2" evidence="6">
    <location>
        <begin position="159"/>
        <end position="207"/>
    </location>
</feature>
<dbReference type="GO" id="GO:0016987">
    <property type="term" value="F:sigma factor activity"/>
    <property type="evidence" value="ECO:0007669"/>
    <property type="project" value="UniProtKB-KW"/>
</dbReference>
<keyword evidence="3" id="KW-0731">Sigma factor</keyword>
<dbReference type="SUPFAM" id="SSF88659">
    <property type="entry name" value="Sigma3 and sigma4 domains of RNA polymerase sigma factors"/>
    <property type="match status" value="1"/>
</dbReference>
<dbReference type="InterPro" id="IPR014331">
    <property type="entry name" value="RNA_pol_sigma70_ECF_RHOBA"/>
</dbReference>
<evidence type="ECO:0000256" key="2">
    <source>
        <dbReference type="ARBA" id="ARBA00023015"/>
    </source>
</evidence>
<dbReference type="InterPro" id="IPR013324">
    <property type="entry name" value="RNA_pol_sigma_r3/r4-like"/>
</dbReference>
<keyword evidence="4" id="KW-0804">Transcription</keyword>
<dbReference type="NCBIfam" id="TIGR02937">
    <property type="entry name" value="sigma70-ECF"/>
    <property type="match status" value="1"/>
</dbReference>
<dbReference type="Pfam" id="PF04542">
    <property type="entry name" value="Sigma70_r2"/>
    <property type="match status" value="1"/>
</dbReference>
<accession>A0A5K7XHR0</accession>
<dbReference type="Gene3D" id="1.10.10.10">
    <property type="entry name" value="Winged helix-like DNA-binding domain superfamily/Winged helix DNA-binding domain"/>
    <property type="match status" value="1"/>
</dbReference>
<organism evidence="7 8">
    <name type="scientific">Lacipirellula parvula</name>
    <dbReference type="NCBI Taxonomy" id="2650471"/>
    <lineage>
        <taxon>Bacteria</taxon>
        <taxon>Pseudomonadati</taxon>
        <taxon>Planctomycetota</taxon>
        <taxon>Planctomycetia</taxon>
        <taxon>Pirellulales</taxon>
        <taxon>Lacipirellulaceae</taxon>
        <taxon>Lacipirellula</taxon>
    </lineage>
</organism>
<dbReference type="KEGG" id="lpav:PLANPX_3428"/>
<dbReference type="InterPro" id="IPR013249">
    <property type="entry name" value="RNA_pol_sigma70_r4_t2"/>
</dbReference>